<dbReference type="Gene3D" id="1.10.10.10">
    <property type="entry name" value="Winged helix-like DNA-binding domain superfamily/Winged helix DNA-binding domain"/>
    <property type="match status" value="1"/>
</dbReference>
<dbReference type="InterPro" id="IPR048907">
    <property type="entry name" value="WHD_MCM_arc"/>
</dbReference>
<evidence type="ECO:0000259" key="11">
    <source>
        <dbReference type="PROSITE" id="PS50051"/>
    </source>
</evidence>
<dbReference type="InterPro" id="IPR027925">
    <property type="entry name" value="MCM_N"/>
</dbReference>
<keyword evidence="7 9" id="KW-0067">ATP-binding</keyword>
<accession>A0ABN6ZP79</accession>
<dbReference type="Pfam" id="PF17207">
    <property type="entry name" value="MCM_OB"/>
    <property type="match status" value="1"/>
</dbReference>
<evidence type="ECO:0000256" key="7">
    <source>
        <dbReference type="ARBA" id="ARBA00022840"/>
    </source>
</evidence>
<dbReference type="NCBIfam" id="NF040949">
    <property type="entry name" value="minchrom_main_MCM"/>
    <property type="match status" value="1"/>
</dbReference>
<dbReference type="Pfam" id="PF21100">
    <property type="entry name" value="WHD_MCM"/>
    <property type="match status" value="1"/>
</dbReference>
<dbReference type="PRINTS" id="PR01657">
    <property type="entry name" value="MCMFAMILY"/>
</dbReference>
<evidence type="ECO:0000256" key="4">
    <source>
        <dbReference type="ARBA" id="ARBA00022741"/>
    </source>
</evidence>
<dbReference type="SUPFAM" id="SSF50249">
    <property type="entry name" value="Nucleic acid-binding proteins"/>
    <property type="match status" value="1"/>
</dbReference>
<keyword evidence="13" id="KW-1185">Reference proteome</keyword>
<dbReference type="InterPro" id="IPR031327">
    <property type="entry name" value="MCM"/>
</dbReference>
<evidence type="ECO:0000256" key="10">
    <source>
        <dbReference type="SAM" id="Coils"/>
    </source>
</evidence>
<dbReference type="Proteomes" id="UP001341135">
    <property type="component" value="Chromosome"/>
</dbReference>
<proteinExistence type="inferred from homology"/>
<protein>
    <recommendedName>
        <fullName evidence="2">DNA helicase</fullName>
        <ecNumber evidence="2">3.6.4.12</ecNumber>
    </recommendedName>
</protein>
<evidence type="ECO:0000256" key="2">
    <source>
        <dbReference type="ARBA" id="ARBA00012551"/>
    </source>
</evidence>
<dbReference type="PANTHER" id="PTHR11630:SF66">
    <property type="entry name" value="DNA REPLICATION LICENSING FACTOR MCM4"/>
    <property type="match status" value="1"/>
</dbReference>
<evidence type="ECO:0000256" key="6">
    <source>
        <dbReference type="ARBA" id="ARBA00022806"/>
    </source>
</evidence>
<dbReference type="InterPro" id="IPR012340">
    <property type="entry name" value="NA-bd_OB-fold"/>
</dbReference>
<dbReference type="EMBL" id="AP028907">
    <property type="protein sequence ID" value="BES82066.1"/>
    <property type="molecule type" value="Genomic_DNA"/>
</dbReference>
<keyword evidence="8 9" id="KW-0238">DNA-binding</keyword>
<dbReference type="Pfam" id="PF17855">
    <property type="entry name" value="MCM_lid"/>
    <property type="match status" value="1"/>
</dbReference>
<dbReference type="Gene3D" id="3.30.1640.10">
    <property type="entry name" value="mini-chromosome maintenance (MCM) complex, chain A, domain 1"/>
    <property type="match status" value="1"/>
</dbReference>
<keyword evidence="6" id="KW-0347">Helicase</keyword>
<evidence type="ECO:0000313" key="12">
    <source>
        <dbReference type="EMBL" id="BES82066.1"/>
    </source>
</evidence>
<sequence length="711" mass="80413">MGPGLGTGYSIAMAALTTGVEHEQVIDVHERFYEFIRSFRDRSDSYKYRERIKQMITMGQKSLIVDYNDLYLFDNRLARLLIERPDEVLQQASEVVKEVVMTEAPDYAETIDRFYVRVRALPRVVPLRRLKSEYLGKLVMLEGILVRTTPVKEKIVKARFMHCTREQGCHRFDWPPEGELIGDILERPPACPICGSSGGTFRLLPEESKLIDWQRIVLQERPEEVPPGQLPRSIEVVLQDELVDSARPGDRISVVGIVRVRPDSVSKKRAVFDLYIEANHIEVSQKILEEVVITREDEERIRALARDPWVRKRIIASIAPAIYGHWEIKEAIALALFGGVPKITEDGVRIRGDIHVLIVGDPGTAKSQLLQYAARIAPRGIYTTGKGATAAGLTAAVIRDKTTGEYYLEAGALVLADGGVAAIDEIDKMRDEDRVAIHEAMEQQTVSIAKAGIVAKLNARTTVIAAGNPKFGRYLTNRTLADNINLPVTILSRFDLIFILKDRPNPEEDRKLARHVLEVHRETERIKPEIDPALLKKYISYARRYIRPRLTAEASKLIEDFYVEMRRMSSENPEGPIAITARQLEALIRLAEAHAKMALRNEVTREDAEAAIRLMKTFLESSGMDIESGRIDIDVIMTGKPRSKQEKLTRIMEIIEELESESEEGCARLKEIQRRAASEGIESSLVEEAIRSFRRDGIIYEKSLGCYAIVR</sequence>
<dbReference type="PROSITE" id="PS50051">
    <property type="entry name" value="MCM_2"/>
    <property type="match status" value="1"/>
</dbReference>
<dbReference type="EC" id="3.6.4.12" evidence="2"/>
<dbReference type="SUPFAM" id="SSF52540">
    <property type="entry name" value="P-loop containing nucleoside triphosphate hydrolases"/>
    <property type="match status" value="1"/>
</dbReference>
<keyword evidence="10" id="KW-0175">Coiled coil</keyword>
<dbReference type="InterPro" id="IPR003593">
    <property type="entry name" value="AAA+_ATPase"/>
</dbReference>
<gene>
    <name evidence="12" type="ORF">PABY_16330</name>
</gene>
<evidence type="ECO:0000256" key="9">
    <source>
        <dbReference type="RuleBase" id="RU004070"/>
    </source>
</evidence>
<dbReference type="Gene3D" id="2.40.50.140">
    <property type="entry name" value="Nucleic acid-binding proteins"/>
    <property type="match status" value="1"/>
</dbReference>
<dbReference type="Pfam" id="PF14551">
    <property type="entry name" value="MCM_N"/>
    <property type="match status" value="1"/>
</dbReference>
<name>A0ABN6ZP79_9CREN</name>
<feature type="coiled-coil region" evidence="10">
    <location>
        <begin position="644"/>
        <end position="675"/>
    </location>
</feature>
<evidence type="ECO:0000256" key="5">
    <source>
        <dbReference type="ARBA" id="ARBA00022801"/>
    </source>
</evidence>
<dbReference type="PANTHER" id="PTHR11630">
    <property type="entry name" value="DNA REPLICATION LICENSING FACTOR MCM FAMILY MEMBER"/>
    <property type="match status" value="1"/>
</dbReference>
<dbReference type="InterPro" id="IPR001208">
    <property type="entry name" value="MCM_dom"/>
</dbReference>
<dbReference type="Gene3D" id="3.40.50.300">
    <property type="entry name" value="P-loop containing nucleotide triphosphate hydrolases"/>
    <property type="match status" value="1"/>
</dbReference>
<keyword evidence="4 9" id="KW-0547">Nucleotide-binding</keyword>
<evidence type="ECO:0000256" key="8">
    <source>
        <dbReference type="ARBA" id="ARBA00023125"/>
    </source>
</evidence>
<reference evidence="12 13" key="1">
    <citation type="submission" date="2023-09" db="EMBL/GenBank/DDBJ databases">
        <title>Pyrofollis japonicus gen. nov. sp. nov., a novel member of the family Pyrodictiaceae isolated from the Iheya North hydrothermal field.</title>
        <authorList>
            <person name="Miyazaki U."/>
            <person name="Sanari M."/>
            <person name="Tame A."/>
            <person name="Kitajima M."/>
            <person name="Okamoto A."/>
            <person name="Sawayama S."/>
            <person name="Miyazaki J."/>
            <person name="Takai K."/>
            <person name="Nakagawa S."/>
        </authorList>
    </citation>
    <scope>NUCLEOTIDE SEQUENCE [LARGE SCALE GENOMIC DNA]</scope>
    <source>
        <strain evidence="12 13">AV2</strain>
    </source>
</reference>
<organism evidence="12 13">
    <name type="scientific">Pyrodictium abyssi</name>
    <dbReference type="NCBI Taxonomy" id="54256"/>
    <lineage>
        <taxon>Archaea</taxon>
        <taxon>Thermoproteota</taxon>
        <taxon>Thermoprotei</taxon>
        <taxon>Desulfurococcales</taxon>
        <taxon>Pyrodictiaceae</taxon>
        <taxon>Pyrodictium</taxon>
    </lineage>
</organism>
<feature type="domain" description="MCM C-terminal AAA(+) ATPase" evidence="11">
    <location>
        <begin position="310"/>
        <end position="516"/>
    </location>
</feature>
<dbReference type="SMART" id="SM00350">
    <property type="entry name" value="MCM"/>
    <property type="match status" value="1"/>
</dbReference>
<evidence type="ECO:0000313" key="13">
    <source>
        <dbReference type="Proteomes" id="UP001341135"/>
    </source>
</evidence>
<keyword evidence="3" id="KW-0235">DNA replication</keyword>
<keyword evidence="5" id="KW-0378">Hydrolase</keyword>
<dbReference type="Gene3D" id="2.20.28.10">
    <property type="match status" value="1"/>
</dbReference>
<dbReference type="InterPro" id="IPR036388">
    <property type="entry name" value="WH-like_DNA-bd_sf"/>
</dbReference>
<evidence type="ECO:0000256" key="1">
    <source>
        <dbReference type="ARBA" id="ARBA00008010"/>
    </source>
</evidence>
<dbReference type="InterPro" id="IPR033762">
    <property type="entry name" value="MCM_OB"/>
</dbReference>
<dbReference type="InterPro" id="IPR041562">
    <property type="entry name" value="MCM_lid"/>
</dbReference>
<comment type="similarity">
    <text evidence="1 9">Belongs to the MCM family.</text>
</comment>
<evidence type="ECO:0000256" key="3">
    <source>
        <dbReference type="ARBA" id="ARBA00022705"/>
    </source>
</evidence>
<dbReference type="Pfam" id="PF00493">
    <property type="entry name" value="MCM"/>
    <property type="match status" value="1"/>
</dbReference>
<dbReference type="InterPro" id="IPR027417">
    <property type="entry name" value="P-loop_NTPase"/>
</dbReference>
<dbReference type="SMART" id="SM00382">
    <property type="entry name" value="AAA"/>
    <property type="match status" value="1"/>
</dbReference>